<dbReference type="NCBIfam" id="TIGR00383">
    <property type="entry name" value="corA"/>
    <property type="match status" value="1"/>
</dbReference>
<evidence type="ECO:0000256" key="13">
    <source>
        <dbReference type="RuleBase" id="RU362010"/>
    </source>
</evidence>
<gene>
    <name evidence="13" type="primary">corA</name>
    <name evidence="14" type="ORF">SAMN02910344_01572</name>
</gene>
<evidence type="ECO:0000256" key="6">
    <source>
        <dbReference type="ARBA" id="ARBA00022519"/>
    </source>
</evidence>
<reference evidence="14 15" key="1">
    <citation type="submission" date="2016-10" db="EMBL/GenBank/DDBJ databases">
        <authorList>
            <person name="Varghese N."/>
            <person name="Submissions S."/>
        </authorList>
    </citation>
    <scope>NUCLEOTIDE SEQUENCE [LARGE SCALE GENOMIC DNA]</scope>
    <source>
        <strain evidence="14 15">DSM 1361</strain>
    </source>
</reference>
<organism evidence="14 15">
    <name type="scientific">Ruminobacter amylophilus</name>
    <dbReference type="NCBI Taxonomy" id="867"/>
    <lineage>
        <taxon>Bacteria</taxon>
        <taxon>Pseudomonadati</taxon>
        <taxon>Pseudomonadota</taxon>
        <taxon>Gammaproteobacteria</taxon>
        <taxon>Aeromonadales</taxon>
        <taxon>Succinivibrionaceae</taxon>
        <taxon>Ruminobacter</taxon>
    </lineage>
</organism>
<dbReference type="InterPro" id="IPR045861">
    <property type="entry name" value="CorA_cytoplasmic_dom"/>
</dbReference>
<evidence type="ECO:0000256" key="3">
    <source>
        <dbReference type="ARBA" id="ARBA00019439"/>
    </source>
</evidence>
<keyword evidence="4 13" id="KW-0813">Transport</keyword>
<dbReference type="GO" id="GO:0015087">
    <property type="term" value="F:cobalt ion transmembrane transporter activity"/>
    <property type="evidence" value="ECO:0007669"/>
    <property type="project" value="UniProtKB-UniRule"/>
</dbReference>
<evidence type="ECO:0000256" key="2">
    <source>
        <dbReference type="ARBA" id="ARBA00009765"/>
    </source>
</evidence>
<evidence type="ECO:0000256" key="11">
    <source>
        <dbReference type="ARBA" id="ARBA00023136"/>
    </source>
</evidence>
<feature type="transmembrane region" description="Helical" evidence="13">
    <location>
        <begin position="291"/>
        <end position="311"/>
    </location>
</feature>
<accession>A0A662ZJM3</accession>
<evidence type="ECO:0000256" key="5">
    <source>
        <dbReference type="ARBA" id="ARBA00022475"/>
    </source>
</evidence>
<evidence type="ECO:0000256" key="7">
    <source>
        <dbReference type="ARBA" id="ARBA00022692"/>
    </source>
</evidence>
<dbReference type="RefSeq" id="WP_031578284.1">
    <property type="nucleotide sequence ID" value="NZ_FOXF01000030.1"/>
</dbReference>
<name>A0A662ZJM3_9GAMM</name>
<evidence type="ECO:0000256" key="4">
    <source>
        <dbReference type="ARBA" id="ARBA00022448"/>
    </source>
</evidence>
<keyword evidence="6" id="KW-0997">Cell inner membrane</keyword>
<comment type="function">
    <text evidence="13">Mediates influx of magnesium ions.</text>
</comment>
<keyword evidence="9 13" id="KW-1133">Transmembrane helix</keyword>
<dbReference type="SUPFAM" id="SSF143865">
    <property type="entry name" value="CorA soluble domain-like"/>
    <property type="match status" value="1"/>
</dbReference>
<evidence type="ECO:0000313" key="15">
    <source>
        <dbReference type="Proteomes" id="UP000243745"/>
    </source>
</evidence>
<dbReference type="InterPro" id="IPR004488">
    <property type="entry name" value="Mg/Co-transport_prot_CorA"/>
</dbReference>
<dbReference type="InterPro" id="IPR050829">
    <property type="entry name" value="CorA_MIT"/>
</dbReference>
<feature type="transmembrane region" description="Helical" evidence="13">
    <location>
        <begin position="256"/>
        <end position="279"/>
    </location>
</feature>
<evidence type="ECO:0000256" key="8">
    <source>
        <dbReference type="ARBA" id="ARBA00022842"/>
    </source>
</evidence>
<dbReference type="GO" id="GO:0005886">
    <property type="term" value="C:plasma membrane"/>
    <property type="evidence" value="ECO:0007669"/>
    <property type="project" value="UniProtKB-SubCell"/>
</dbReference>
<sequence length="317" mass="37550">MIRTYILNNQTLTYKDLEPLKPIPENTIWIDIKNPDDEEREWMQHLFKEEVPEEDDIDEIESSSRFYIDTDGVHITSLFPQRKGRETESANVLFTIHGSMLITFREEDVSIIRLLRHYLKHDRVEIKDNIDIFLELQDIKVESLSDYIEDSYETLEETASQVLSDDDETIQDLLQELTFQEETISQIRSALFDTRKALRFLRKSITGRLTSQQFETIDNILQDIESLLPHTQFMFDKINFQLQTAMSYTNHKQNKIIKIFSVAAVVFMPPTWIASVYGMNFNTMPELDWKYGYPISIIMMILSATITYLFFRRKKWL</sequence>
<comment type="catalytic activity">
    <reaction evidence="12">
        <text>Mg(2+)(in) = Mg(2+)(out)</text>
        <dbReference type="Rhea" id="RHEA:29827"/>
        <dbReference type="ChEBI" id="CHEBI:18420"/>
    </reaction>
</comment>
<dbReference type="EMBL" id="FOXF01000030">
    <property type="protein sequence ID" value="SFP50690.1"/>
    <property type="molecule type" value="Genomic_DNA"/>
</dbReference>
<evidence type="ECO:0000256" key="9">
    <source>
        <dbReference type="ARBA" id="ARBA00022989"/>
    </source>
</evidence>
<dbReference type="InterPro" id="IPR002523">
    <property type="entry name" value="MgTranspt_CorA/ZnTranspt_ZntB"/>
</dbReference>
<dbReference type="SUPFAM" id="SSF144083">
    <property type="entry name" value="Magnesium transport protein CorA, transmembrane region"/>
    <property type="match status" value="1"/>
</dbReference>
<dbReference type="AlphaFoldDB" id="A0A662ZJM3"/>
<keyword evidence="5 13" id="KW-1003">Cell membrane</keyword>
<keyword evidence="10 13" id="KW-0406">Ion transport</keyword>
<dbReference type="GO" id="GO:0015099">
    <property type="term" value="F:nickel cation transmembrane transporter activity"/>
    <property type="evidence" value="ECO:0007669"/>
    <property type="project" value="TreeGrafter"/>
</dbReference>
<dbReference type="Gene3D" id="3.30.460.20">
    <property type="entry name" value="CorA soluble domain-like"/>
    <property type="match status" value="1"/>
</dbReference>
<protein>
    <recommendedName>
        <fullName evidence="3 13">Magnesium transport protein CorA</fullName>
    </recommendedName>
</protein>
<keyword evidence="15" id="KW-1185">Reference proteome</keyword>
<evidence type="ECO:0000256" key="1">
    <source>
        <dbReference type="ARBA" id="ARBA00004429"/>
    </source>
</evidence>
<dbReference type="Gene3D" id="1.20.58.340">
    <property type="entry name" value="Magnesium transport protein CorA, transmembrane region"/>
    <property type="match status" value="1"/>
</dbReference>
<dbReference type="CDD" id="cd12835">
    <property type="entry name" value="EcCorA-like_1"/>
    <property type="match status" value="1"/>
</dbReference>
<evidence type="ECO:0000256" key="12">
    <source>
        <dbReference type="ARBA" id="ARBA00034269"/>
    </source>
</evidence>
<dbReference type="OrthoDB" id="9803416at2"/>
<keyword evidence="11 13" id="KW-0472">Membrane</keyword>
<comment type="subcellular location">
    <subcellularLocation>
        <location evidence="1">Cell inner membrane</location>
        <topology evidence="1">Multi-pass membrane protein</topology>
    </subcellularLocation>
    <subcellularLocation>
        <location evidence="13">Membrane</location>
        <topology evidence="13">Multi-pass membrane protein</topology>
    </subcellularLocation>
</comment>
<dbReference type="InterPro" id="IPR045863">
    <property type="entry name" value="CorA_TM1_TM2"/>
</dbReference>
<keyword evidence="7 13" id="KW-0812">Transmembrane</keyword>
<keyword evidence="8 13" id="KW-0460">Magnesium</keyword>
<dbReference type="PANTHER" id="PTHR47685">
    <property type="entry name" value="MAGNESIUM TRANSPORT PROTEIN CORA"/>
    <property type="match status" value="1"/>
</dbReference>
<evidence type="ECO:0000256" key="10">
    <source>
        <dbReference type="ARBA" id="ARBA00023065"/>
    </source>
</evidence>
<dbReference type="GO" id="GO:0015095">
    <property type="term" value="F:magnesium ion transmembrane transporter activity"/>
    <property type="evidence" value="ECO:0007669"/>
    <property type="project" value="UniProtKB-UniRule"/>
</dbReference>
<evidence type="ECO:0000313" key="14">
    <source>
        <dbReference type="EMBL" id="SFP50690.1"/>
    </source>
</evidence>
<dbReference type="Proteomes" id="UP000243745">
    <property type="component" value="Unassembled WGS sequence"/>
</dbReference>
<dbReference type="PANTHER" id="PTHR47685:SF1">
    <property type="entry name" value="MAGNESIUM TRANSPORT PROTEIN CORA"/>
    <property type="match status" value="1"/>
</dbReference>
<dbReference type="Pfam" id="PF01544">
    <property type="entry name" value="CorA"/>
    <property type="match status" value="1"/>
</dbReference>
<proteinExistence type="inferred from homology"/>
<dbReference type="FunFam" id="1.20.58.340:FF:000001">
    <property type="entry name" value="Magnesium transport protein CorA"/>
    <property type="match status" value="1"/>
</dbReference>
<comment type="similarity">
    <text evidence="2 13">Belongs to the CorA metal ion transporter (MIT) (TC 1.A.35) family.</text>
</comment>